<comment type="caution">
    <text evidence="3">The sequence shown here is derived from an EMBL/GenBank/DDBJ whole genome shotgun (WGS) entry which is preliminary data.</text>
</comment>
<evidence type="ECO:0008006" key="5">
    <source>
        <dbReference type="Google" id="ProtNLM"/>
    </source>
</evidence>
<evidence type="ECO:0000313" key="4">
    <source>
        <dbReference type="Proteomes" id="UP000018211"/>
    </source>
</evidence>
<dbReference type="Proteomes" id="UP000018211">
    <property type="component" value="Unassembled WGS sequence"/>
</dbReference>
<dbReference type="EMBL" id="CAOF01000188">
    <property type="protein sequence ID" value="CCO49865.1"/>
    <property type="molecule type" value="Genomic_DNA"/>
</dbReference>
<evidence type="ECO:0000313" key="3">
    <source>
        <dbReference type="EMBL" id="CCO49865.1"/>
    </source>
</evidence>
<gene>
    <name evidence="3" type="ORF">VIBNISOn1_910030</name>
</gene>
<dbReference type="AlphaFoldDB" id="A0AAV2VYN1"/>
<name>A0AAV2VYN1_9VIBR</name>
<dbReference type="Pfam" id="PF20432">
    <property type="entry name" value="Xre-like-HTH"/>
    <property type="match status" value="1"/>
</dbReference>
<evidence type="ECO:0000259" key="1">
    <source>
        <dbReference type="Pfam" id="PF09722"/>
    </source>
</evidence>
<dbReference type="RefSeq" id="WP_022613875.1">
    <property type="nucleotide sequence ID" value="NZ_LK391965.1"/>
</dbReference>
<protein>
    <recommendedName>
        <fullName evidence="5">Antitoxin Xre/MbcA/ParS-like toxin-binding domain-containing protein</fullName>
    </recommendedName>
</protein>
<reference evidence="3 4" key="1">
    <citation type="journal article" date="2013" name="ISME J.">
        <title>Comparative genomics of pathogenic lineages of Vibrio nigripulchritudo identifies virulence-associated traits.</title>
        <authorList>
            <person name="Goudenege D."/>
            <person name="Labreuche Y."/>
            <person name="Krin E."/>
            <person name="Ansquer D."/>
            <person name="Mangenot S."/>
            <person name="Calteau A."/>
            <person name="Medigue C."/>
            <person name="Mazel D."/>
            <person name="Polz M.F."/>
            <person name="Le Roux F."/>
        </authorList>
    </citation>
    <scope>NUCLEOTIDE SEQUENCE [LARGE SCALE GENOMIC DNA]</scope>
    <source>
        <strain evidence="3 4">SOn1</strain>
    </source>
</reference>
<evidence type="ECO:0000259" key="2">
    <source>
        <dbReference type="Pfam" id="PF20432"/>
    </source>
</evidence>
<feature type="domain" description="Antitoxin Xre-like helix-turn-helix" evidence="2">
    <location>
        <begin position="23"/>
        <end position="77"/>
    </location>
</feature>
<dbReference type="GO" id="GO:0003677">
    <property type="term" value="F:DNA binding"/>
    <property type="evidence" value="ECO:0007669"/>
    <property type="project" value="InterPro"/>
</dbReference>
<sequence length="139" mass="15613">MVQSNSSFNIESVSTDEKKTRSTGLKAALNILEKWSLTNQQMMSILGLKKSQFFKAKSDPFSLAVSNDLLERISLVLNIHGALRTVFNNPELVYGFMTSQNHNTFFEGRAPIDVIEGGNFGSLYDVYHRVNALRGGHWQ</sequence>
<dbReference type="InterPro" id="IPR024467">
    <property type="entry name" value="Xre/MbcA/ParS-like_toxin-bd"/>
</dbReference>
<proteinExistence type="predicted"/>
<feature type="domain" description="Antitoxin Xre/MbcA/ParS-like toxin-binding" evidence="1">
    <location>
        <begin position="82"/>
        <end position="136"/>
    </location>
</feature>
<organism evidence="3 4">
    <name type="scientific">Vibrio nigripulchritudo SOn1</name>
    <dbReference type="NCBI Taxonomy" id="1238450"/>
    <lineage>
        <taxon>Bacteria</taxon>
        <taxon>Pseudomonadati</taxon>
        <taxon>Pseudomonadota</taxon>
        <taxon>Gammaproteobacteria</taxon>
        <taxon>Vibrionales</taxon>
        <taxon>Vibrionaceae</taxon>
        <taxon>Vibrio</taxon>
    </lineage>
</organism>
<dbReference type="InterPro" id="IPR046847">
    <property type="entry name" value="Xre-like_HTH"/>
</dbReference>
<dbReference type="Pfam" id="PF09722">
    <property type="entry name" value="Xre_MbcA_ParS_C"/>
    <property type="match status" value="1"/>
</dbReference>
<accession>A0AAV2VYN1</accession>